<dbReference type="EMBL" id="QGGY01000016">
    <property type="protein sequence ID" value="PWJ72750.1"/>
    <property type="molecule type" value="Genomic_DNA"/>
</dbReference>
<sequence length="150" mass="17400">MNMTELKELGAICLERITDGFDKYSYESRYMGSLEAADEIGRLWEERGKTGVYADFYYYVLSDESREKVDEILTDREREYLRQIGAGGQTEKDDIIFPLDETLLSIVTKLNAAGMLFSTIYFTGAAGERSTWWGNYKEEYIIFSDKEKRV</sequence>
<protein>
    <submittedName>
        <fullName evidence="1">Uncharacterized protein</fullName>
    </submittedName>
</protein>
<keyword evidence="2" id="KW-1185">Reference proteome</keyword>
<gene>
    <name evidence="1" type="ORF">C7383_11664</name>
</gene>
<comment type="caution">
    <text evidence="1">The sequence shown here is derived from an EMBL/GenBank/DDBJ whole genome shotgun (WGS) entry which is preliminary data.</text>
</comment>
<accession>A0AB73SZ81</accession>
<proteinExistence type="predicted"/>
<dbReference type="RefSeq" id="WP_109748218.1">
    <property type="nucleotide sequence ID" value="NZ_JANKBI010000016.1"/>
</dbReference>
<dbReference type="Proteomes" id="UP000245412">
    <property type="component" value="Unassembled WGS sequence"/>
</dbReference>
<organism evidence="1 2">
    <name type="scientific">Murimonas intestini</name>
    <dbReference type="NCBI Taxonomy" id="1337051"/>
    <lineage>
        <taxon>Bacteria</taxon>
        <taxon>Bacillati</taxon>
        <taxon>Bacillota</taxon>
        <taxon>Clostridia</taxon>
        <taxon>Lachnospirales</taxon>
        <taxon>Lachnospiraceae</taxon>
        <taxon>Murimonas</taxon>
    </lineage>
</organism>
<evidence type="ECO:0000313" key="1">
    <source>
        <dbReference type="EMBL" id="PWJ72750.1"/>
    </source>
</evidence>
<dbReference type="AlphaFoldDB" id="A0AB73SZ81"/>
<evidence type="ECO:0000313" key="2">
    <source>
        <dbReference type="Proteomes" id="UP000245412"/>
    </source>
</evidence>
<name>A0AB73SZ81_9FIRM</name>
<reference evidence="1 2" key="1">
    <citation type="submission" date="2018-05" db="EMBL/GenBank/DDBJ databases">
        <authorList>
            <person name="Goeker M."/>
            <person name="Huntemann M."/>
            <person name="Clum A."/>
            <person name="Pillay M."/>
            <person name="Palaniappan K."/>
            <person name="Varghese N."/>
            <person name="Mikhailova N."/>
            <person name="Stamatis D."/>
            <person name="Reddy T."/>
            <person name="Daum C."/>
            <person name="Shapiro N."/>
            <person name="Ivanova N."/>
            <person name="Kyrpides N."/>
            <person name="Woyke T."/>
        </authorList>
    </citation>
    <scope>NUCLEOTIDE SEQUENCE [LARGE SCALE GENOMIC DNA]</scope>
    <source>
        <strain evidence="1 2">DSM 26524</strain>
    </source>
</reference>